<sequence length="411" mass="46504">MCTVGDMVRVLQTINPNIPVDELFQNSTFTSQIRDVVNLWPEKSKKTARKILQQSGRLERRSLPSEEALRAIRRIKEIALPATLTMIYEKWQRDPSTFWNSQGLEIGSRNIYQVYRGMKQLETQRHSGTIIWRYFTMFFYDLMGLLGDGRKYLVETLQDKLVNMIDVSGLVNASKITIQKDLKRWASAGSKYCNIARVLGNGALILLPHDVTDNIWENRLPMKGACFEEAMDHLNGLGIREVSKSIGADDLGRDIREVIIRPFREIVHDQVCQADLSKSKPSLVRDPEREPVADEGVRLIGEYEDDSLQCFTDGSRIGTSVEQSEMNERLSTQARQAHVERNRLSFGRGVADDPAEESDATRGGQAQEPFTPSFDIANYLTFMPTPESSVSSQGFADEECATVGLLQFNAW</sequence>
<gene>
    <name evidence="2" type="ORF">BP5796_03627</name>
</gene>
<keyword evidence="3" id="KW-1185">Reference proteome</keyword>
<comment type="caution">
    <text evidence="2">The sequence shown here is derived from an EMBL/GenBank/DDBJ whole genome shotgun (WGS) entry which is preliminary data.</text>
</comment>
<reference evidence="2 3" key="1">
    <citation type="journal article" date="2018" name="IMA Fungus">
        <title>IMA Genome-F 9: Draft genome sequence of Annulohypoxylon stygium, Aspergillus mulundensis, Berkeleyomyces basicola (syn. Thielaviopsis basicola), Ceratocystis smalleyi, two Cercospora beticola strains, Coleophoma cylindrospora, Fusarium fracticaudum, Phialophora cf. hyalina, and Morchella septimelata.</title>
        <authorList>
            <person name="Wingfield B.D."/>
            <person name="Bills G.F."/>
            <person name="Dong Y."/>
            <person name="Huang W."/>
            <person name="Nel W.J."/>
            <person name="Swalarsk-Parry B.S."/>
            <person name="Vaghefi N."/>
            <person name="Wilken P.M."/>
            <person name="An Z."/>
            <person name="de Beer Z.W."/>
            <person name="De Vos L."/>
            <person name="Chen L."/>
            <person name="Duong T.A."/>
            <person name="Gao Y."/>
            <person name="Hammerbacher A."/>
            <person name="Kikkert J.R."/>
            <person name="Li Y."/>
            <person name="Li H."/>
            <person name="Li K."/>
            <person name="Li Q."/>
            <person name="Liu X."/>
            <person name="Ma X."/>
            <person name="Naidoo K."/>
            <person name="Pethybridge S.J."/>
            <person name="Sun J."/>
            <person name="Steenkamp E.T."/>
            <person name="van der Nest M.A."/>
            <person name="van Wyk S."/>
            <person name="Wingfield M.J."/>
            <person name="Xiong C."/>
            <person name="Yue Q."/>
            <person name="Zhang X."/>
        </authorList>
    </citation>
    <scope>NUCLEOTIDE SEQUENCE [LARGE SCALE GENOMIC DNA]</scope>
    <source>
        <strain evidence="2 3">BP5796</strain>
    </source>
</reference>
<dbReference type="AlphaFoldDB" id="A0A3D8SNM3"/>
<name>A0A3D8SNM3_9HELO</name>
<dbReference type="OrthoDB" id="3539444at2759"/>
<dbReference type="EMBL" id="PDLN01000004">
    <property type="protein sequence ID" value="RDW87933.1"/>
    <property type="molecule type" value="Genomic_DNA"/>
</dbReference>
<dbReference type="Proteomes" id="UP000256328">
    <property type="component" value="Unassembled WGS sequence"/>
</dbReference>
<evidence type="ECO:0000313" key="3">
    <source>
        <dbReference type="Proteomes" id="UP000256328"/>
    </source>
</evidence>
<protein>
    <submittedName>
        <fullName evidence="2">Uncharacterized protein</fullName>
    </submittedName>
</protein>
<evidence type="ECO:0000256" key="1">
    <source>
        <dbReference type="SAM" id="MobiDB-lite"/>
    </source>
</evidence>
<feature type="region of interest" description="Disordered" evidence="1">
    <location>
        <begin position="347"/>
        <end position="371"/>
    </location>
</feature>
<proteinExistence type="predicted"/>
<accession>A0A3D8SNM3</accession>
<evidence type="ECO:0000313" key="2">
    <source>
        <dbReference type="EMBL" id="RDW87933.1"/>
    </source>
</evidence>
<organism evidence="2 3">
    <name type="scientific">Coleophoma crateriformis</name>
    <dbReference type="NCBI Taxonomy" id="565419"/>
    <lineage>
        <taxon>Eukaryota</taxon>
        <taxon>Fungi</taxon>
        <taxon>Dikarya</taxon>
        <taxon>Ascomycota</taxon>
        <taxon>Pezizomycotina</taxon>
        <taxon>Leotiomycetes</taxon>
        <taxon>Helotiales</taxon>
        <taxon>Dermateaceae</taxon>
        <taxon>Coleophoma</taxon>
    </lineage>
</organism>